<dbReference type="InterPro" id="IPR009057">
    <property type="entry name" value="Homeodomain-like_sf"/>
</dbReference>
<dbReference type="PROSITE" id="PS00041">
    <property type="entry name" value="HTH_ARAC_FAMILY_1"/>
    <property type="match status" value="1"/>
</dbReference>
<evidence type="ECO:0000256" key="6">
    <source>
        <dbReference type="SAM" id="MobiDB-lite"/>
    </source>
</evidence>
<dbReference type="EMBL" id="JBHLSS010000157">
    <property type="protein sequence ID" value="MFC0712210.1"/>
    <property type="molecule type" value="Genomic_DNA"/>
</dbReference>
<dbReference type="RefSeq" id="WP_376949642.1">
    <property type="nucleotide sequence ID" value="NZ_CP171449.1"/>
</dbReference>
<dbReference type="SMART" id="SM00342">
    <property type="entry name" value="HTH_ARAC"/>
    <property type="match status" value="1"/>
</dbReference>
<dbReference type="PANTHER" id="PTHR46796">
    <property type="entry name" value="HTH-TYPE TRANSCRIPTIONAL ACTIVATOR RHAS-RELATED"/>
    <property type="match status" value="1"/>
</dbReference>
<protein>
    <submittedName>
        <fullName evidence="8">Helix-turn-helix domain-containing protein</fullName>
    </submittedName>
</protein>
<evidence type="ECO:0000313" key="8">
    <source>
        <dbReference type="EMBL" id="MFC0712210.1"/>
    </source>
</evidence>
<feature type="region of interest" description="Disordered" evidence="6">
    <location>
        <begin position="292"/>
        <end position="312"/>
    </location>
</feature>
<feature type="domain" description="HTH araC/xylS-type" evidence="7">
    <location>
        <begin position="193"/>
        <end position="291"/>
    </location>
</feature>
<keyword evidence="4" id="KW-0804">Transcription</keyword>
<dbReference type="PROSITE" id="PS01124">
    <property type="entry name" value="HTH_ARAC_FAMILY_2"/>
    <property type="match status" value="1"/>
</dbReference>
<evidence type="ECO:0000256" key="2">
    <source>
        <dbReference type="ARBA" id="ARBA00023015"/>
    </source>
</evidence>
<evidence type="ECO:0000256" key="3">
    <source>
        <dbReference type="ARBA" id="ARBA00023125"/>
    </source>
</evidence>
<feature type="compositionally biased region" description="Polar residues" evidence="6">
    <location>
        <begin position="296"/>
        <end position="305"/>
    </location>
</feature>
<dbReference type="PRINTS" id="PR00032">
    <property type="entry name" value="HTHARAC"/>
</dbReference>
<keyword evidence="2" id="KW-0805">Transcription regulation</keyword>
<evidence type="ECO:0000259" key="7">
    <source>
        <dbReference type="PROSITE" id="PS01124"/>
    </source>
</evidence>
<reference evidence="8 9" key="1">
    <citation type="submission" date="2024-09" db="EMBL/GenBank/DDBJ databases">
        <authorList>
            <person name="Sun Q."/>
            <person name="Mori K."/>
        </authorList>
    </citation>
    <scope>NUCLEOTIDE SEQUENCE [LARGE SCALE GENOMIC DNA]</scope>
    <source>
        <strain evidence="8 9">NCAIM B.01794</strain>
    </source>
</reference>
<comment type="caution">
    <text evidence="8">The sequence shown here is derived from an EMBL/GenBank/DDBJ whole genome shotgun (WGS) entry which is preliminary data.</text>
</comment>
<comment type="function">
    <text evidence="5">Regulatory protein of the TOL plasmid xyl operons. XylS activates the xylXYZLTEGFJQKIH operon required for the degradation of toluene, m-xylene and p-xylene.</text>
</comment>
<dbReference type="Pfam" id="PF12833">
    <property type="entry name" value="HTH_18"/>
    <property type="match status" value="1"/>
</dbReference>
<keyword evidence="9" id="KW-1185">Reference proteome</keyword>
<evidence type="ECO:0000256" key="5">
    <source>
        <dbReference type="ARBA" id="ARBA00037345"/>
    </source>
</evidence>
<name>A0ABV6SV76_AZOPA</name>
<dbReference type="InterPro" id="IPR018062">
    <property type="entry name" value="HTH_AraC-typ_CS"/>
</dbReference>
<dbReference type="InterPro" id="IPR050204">
    <property type="entry name" value="AraC_XylS_family_regulators"/>
</dbReference>
<dbReference type="PANTHER" id="PTHR46796:SF14">
    <property type="entry name" value="TRANSCRIPTIONAL REGULATORY PROTEIN"/>
    <property type="match status" value="1"/>
</dbReference>
<accession>A0ABV6SV76</accession>
<evidence type="ECO:0000256" key="4">
    <source>
        <dbReference type="ARBA" id="ARBA00023163"/>
    </source>
</evidence>
<comment type="subcellular location">
    <subcellularLocation>
        <location evidence="1">Cytoplasm</location>
    </subcellularLocation>
</comment>
<dbReference type="InterPro" id="IPR018060">
    <property type="entry name" value="HTH_AraC"/>
</dbReference>
<proteinExistence type="predicted"/>
<feature type="region of interest" description="Disordered" evidence="6">
    <location>
        <begin position="1"/>
        <end position="21"/>
    </location>
</feature>
<dbReference type="Gene3D" id="1.10.10.60">
    <property type="entry name" value="Homeodomain-like"/>
    <property type="match status" value="2"/>
</dbReference>
<evidence type="ECO:0000313" key="9">
    <source>
        <dbReference type="Proteomes" id="UP001589891"/>
    </source>
</evidence>
<dbReference type="Proteomes" id="UP001589891">
    <property type="component" value="Unassembled WGS sequence"/>
</dbReference>
<dbReference type="SUPFAM" id="SSF46689">
    <property type="entry name" value="Homeodomain-like"/>
    <property type="match status" value="2"/>
</dbReference>
<organism evidence="8 9">
    <name type="scientific">Azorhizophilus paspali</name>
    <name type="common">Azotobacter paspali</name>
    <dbReference type="NCBI Taxonomy" id="69963"/>
    <lineage>
        <taxon>Bacteria</taxon>
        <taxon>Pseudomonadati</taxon>
        <taxon>Pseudomonadota</taxon>
        <taxon>Gammaproteobacteria</taxon>
        <taxon>Pseudomonadales</taxon>
        <taxon>Pseudomonadaceae</taxon>
        <taxon>Azorhizophilus</taxon>
    </lineage>
</organism>
<evidence type="ECO:0000256" key="1">
    <source>
        <dbReference type="ARBA" id="ARBA00004496"/>
    </source>
</evidence>
<dbReference type="InterPro" id="IPR020449">
    <property type="entry name" value="Tscrpt_reg_AraC-type_HTH"/>
</dbReference>
<keyword evidence="3" id="KW-0238">DNA-binding</keyword>
<sequence>MRKIGDSIPHGPSTSRPATPAFGGLQVSILHNRDTDPDPTRILEVPCADAFSIIVQLRDFASHKLWRGKRLTYKGGHVRESMSIAYLGDEVRCQHLAPYDNLRLNLPRVSLEETFREAGAGVPGSLDCAQGTLDPVVYHLSLALVPALSMPGEANRLFVDQVMLAMCTHIGSRYGKTGPLRDIPGGLAPWQERRAKEMLAEHLADGLSIAELAAECSLSRAYFSRAFKRSTGLAPHEWLLKMRVEKAKELMLHTSMSLSRIGLDCGFTDQSHFSRVFQKMTGAAPSNWRRFHRTGRSNATASTVHDTSRRRS</sequence>
<gene>
    <name evidence="8" type="ORF">ACFFGX_22625</name>
</gene>